<dbReference type="InterPro" id="IPR017968">
    <property type="entry name" value="Acylphosphatase_CS"/>
</dbReference>
<keyword evidence="9" id="KW-1185">Reference proteome</keyword>
<evidence type="ECO:0000256" key="5">
    <source>
        <dbReference type="PROSITE-ProRule" id="PRU00520"/>
    </source>
</evidence>
<dbReference type="RefSeq" id="WP_111750193.1">
    <property type="nucleotide sequence ID" value="NZ_PTPX01000014.1"/>
</dbReference>
<proteinExistence type="inferred from homology"/>
<evidence type="ECO:0000256" key="4">
    <source>
        <dbReference type="ARBA" id="ARBA00047645"/>
    </source>
</evidence>
<accession>A0A328BXV0</accession>
<name>A0A328BXV0_9PAST</name>
<evidence type="ECO:0000313" key="8">
    <source>
        <dbReference type="EMBL" id="RAL18511.1"/>
    </source>
</evidence>
<dbReference type="NCBIfam" id="NF011000">
    <property type="entry name" value="PRK14426.1"/>
    <property type="match status" value="1"/>
</dbReference>
<dbReference type="OrthoDB" id="5295388at2"/>
<evidence type="ECO:0000256" key="6">
    <source>
        <dbReference type="RuleBase" id="RU004168"/>
    </source>
</evidence>
<sequence length="91" mass="10437">MQSKQFFIYGLVQGVGFRFFTWQTANKIGVVGSVRNCNDGSVEVIATGTDEQIAKLREWLQHGPRSARVERVIELDYKGDKAFTDFDVYHY</sequence>
<evidence type="ECO:0000256" key="3">
    <source>
        <dbReference type="ARBA" id="ARBA00015991"/>
    </source>
</evidence>
<dbReference type="PANTHER" id="PTHR47268">
    <property type="entry name" value="ACYLPHOSPHATASE"/>
    <property type="match status" value="1"/>
</dbReference>
<dbReference type="Pfam" id="PF00708">
    <property type="entry name" value="Acylphosphatase"/>
    <property type="match status" value="1"/>
</dbReference>
<gene>
    <name evidence="8" type="ORF">C5N92_07295</name>
</gene>
<dbReference type="InterPro" id="IPR001792">
    <property type="entry name" value="Acylphosphatase-like_dom"/>
</dbReference>
<dbReference type="PROSITE" id="PS51160">
    <property type="entry name" value="ACYLPHOSPHATASE_3"/>
    <property type="match status" value="1"/>
</dbReference>
<dbReference type="GO" id="GO:0003998">
    <property type="term" value="F:acylphosphatase activity"/>
    <property type="evidence" value="ECO:0007669"/>
    <property type="project" value="UniProtKB-EC"/>
</dbReference>
<evidence type="ECO:0000256" key="2">
    <source>
        <dbReference type="ARBA" id="ARBA00012150"/>
    </source>
</evidence>
<dbReference type="SUPFAM" id="SSF54975">
    <property type="entry name" value="Acylphosphatase/BLUF domain-like"/>
    <property type="match status" value="1"/>
</dbReference>
<dbReference type="InterPro" id="IPR020456">
    <property type="entry name" value="Acylphosphatase"/>
</dbReference>
<dbReference type="NCBIfam" id="NF011019">
    <property type="entry name" value="PRK14448.1"/>
    <property type="match status" value="1"/>
</dbReference>
<evidence type="ECO:0000259" key="7">
    <source>
        <dbReference type="PROSITE" id="PS51160"/>
    </source>
</evidence>
<protein>
    <recommendedName>
        <fullName evidence="3 5">acylphosphatase</fullName>
        <ecNumber evidence="2 5">3.6.1.7</ecNumber>
    </recommendedName>
</protein>
<dbReference type="InterPro" id="IPR036046">
    <property type="entry name" value="Acylphosphatase-like_dom_sf"/>
</dbReference>
<feature type="active site" evidence="5">
    <location>
        <position position="18"/>
    </location>
</feature>
<dbReference type="PROSITE" id="PS00150">
    <property type="entry name" value="ACYLPHOSPHATASE_1"/>
    <property type="match status" value="1"/>
</dbReference>
<dbReference type="Proteomes" id="UP000248689">
    <property type="component" value="Unassembled WGS sequence"/>
</dbReference>
<dbReference type="Gene3D" id="3.30.70.100">
    <property type="match status" value="1"/>
</dbReference>
<comment type="similarity">
    <text evidence="1 6">Belongs to the acylphosphatase family.</text>
</comment>
<reference evidence="9" key="1">
    <citation type="submission" date="2018-02" db="EMBL/GenBank/DDBJ databases">
        <title>Glaesserella australis sp. nov., isolated from the lungs of pigs.</title>
        <authorList>
            <person name="Turni C."/>
            <person name="Christensen H."/>
        </authorList>
    </citation>
    <scope>NUCLEOTIDE SEQUENCE [LARGE SCALE GENOMIC DNA]</scope>
    <source>
        <strain evidence="9">HS4635</strain>
    </source>
</reference>
<comment type="caution">
    <text evidence="8">The sequence shown here is derived from an EMBL/GenBank/DDBJ whole genome shotgun (WGS) entry which is preliminary data.</text>
</comment>
<comment type="catalytic activity">
    <reaction evidence="4 5">
        <text>an acyl phosphate + H2O = a carboxylate + phosphate + H(+)</text>
        <dbReference type="Rhea" id="RHEA:14965"/>
        <dbReference type="ChEBI" id="CHEBI:15377"/>
        <dbReference type="ChEBI" id="CHEBI:15378"/>
        <dbReference type="ChEBI" id="CHEBI:29067"/>
        <dbReference type="ChEBI" id="CHEBI:43474"/>
        <dbReference type="ChEBI" id="CHEBI:59918"/>
        <dbReference type="EC" id="3.6.1.7"/>
    </reaction>
</comment>
<organism evidence="8 9">
    <name type="scientific">Glaesserella australis</name>
    <dbReference type="NCBI Taxonomy" id="2094024"/>
    <lineage>
        <taxon>Bacteria</taxon>
        <taxon>Pseudomonadati</taxon>
        <taxon>Pseudomonadota</taxon>
        <taxon>Gammaproteobacteria</taxon>
        <taxon>Pasteurellales</taxon>
        <taxon>Pasteurellaceae</taxon>
        <taxon>Glaesserella</taxon>
    </lineage>
</organism>
<dbReference type="EC" id="3.6.1.7" evidence="2 5"/>
<dbReference type="EMBL" id="PTPX01000014">
    <property type="protein sequence ID" value="RAL18511.1"/>
    <property type="molecule type" value="Genomic_DNA"/>
</dbReference>
<dbReference type="AlphaFoldDB" id="A0A328BXV0"/>
<evidence type="ECO:0000256" key="1">
    <source>
        <dbReference type="ARBA" id="ARBA00005614"/>
    </source>
</evidence>
<dbReference type="PRINTS" id="PR00112">
    <property type="entry name" value="ACYLPHPHTASE"/>
</dbReference>
<feature type="active site" evidence="5">
    <location>
        <position position="36"/>
    </location>
</feature>
<keyword evidence="5" id="KW-0378">Hydrolase</keyword>
<evidence type="ECO:0000313" key="9">
    <source>
        <dbReference type="Proteomes" id="UP000248689"/>
    </source>
</evidence>
<feature type="domain" description="Acylphosphatase-like" evidence="7">
    <location>
        <begin position="3"/>
        <end position="90"/>
    </location>
</feature>
<dbReference type="PANTHER" id="PTHR47268:SF4">
    <property type="entry name" value="ACYLPHOSPHATASE"/>
    <property type="match status" value="1"/>
</dbReference>